<organism evidence="9 10">
    <name type="scientific">Bittarella massiliensis</name>
    <name type="common">ex Durand et al. 2017</name>
    <dbReference type="NCBI Taxonomy" id="1720313"/>
    <lineage>
        <taxon>Bacteria</taxon>
        <taxon>Bacillati</taxon>
        <taxon>Bacillota</taxon>
        <taxon>Clostridia</taxon>
        <taxon>Eubacteriales</taxon>
        <taxon>Oscillospiraceae</taxon>
        <taxon>Bittarella (ex Durand et al. 2017)</taxon>
    </lineage>
</organism>
<evidence type="ECO:0000256" key="5">
    <source>
        <dbReference type="ARBA" id="ARBA00023163"/>
    </source>
</evidence>
<comment type="caution">
    <text evidence="9">The sequence shown here is derived from an EMBL/GenBank/DDBJ whole genome shotgun (WGS) entry which is preliminary data.</text>
</comment>
<evidence type="ECO:0000313" key="10">
    <source>
        <dbReference type="Proteomes" id="UP001205063"/>
    </source>
</evidence>
<evidence type="ECO:0000256" key="2">
    <source>
        <dbReference type="ARBA" id="ARBA00023015"/>
    </source>
</evidence>
<dbReference type="SUPFAM" id="SSF88946">
    <property type="entry name" value="Sigma2 domain of RNA polymerase sigma factors"/>
    <property type="match status" value="1"/>
</dbReference>
<dbReference type="InterPro" id="IPR039425">
    <property type="entry name" value="RNA_pol_sigma-70-like"/>
</dbReference>
<reference evidence="9" key="1">
    <citation type="submission" date="2022-06" db="EMBL/GenBank/DDBJ databases">
        <title>Isolation of gut microbiota from human fecal samples.</title>
        <authorList>
            <person name="Pamer E.G."/>
            <person name="Barat B."/>
            <person name="Waligurski E."/>
            <person name="Medina S."/>
            <person name="Paddock L."/>
            <person name="Mostad J."/>
        </authorList>
    </citation>
    <scope>NUCLEOTIDE SEQUENCE</scope>
    <source>
        <strain evidence="9">DFI.7.96</strain>
    </source>
</reference>
<dbReference type="CDD" id="cd06171">
    <property type="entry name" value="Sigma70_r4"/>
    <property type="match status" value="1"/>
</dbReference>
<dbReference type="GO" id="GO:0003677">
    <property type="term" value="F:DNA binding"/>
    <property type="evidence" value="ECO:0007669"/>
    <property type="project" value="UniProtKB-KW"/>
</dbReference>
<dbReference type="SUPFAM" id="SSF88659">
    <property type="entry name" value="Sigma3 and sigma4 domains of RNA polymerase sigma factors"/>
    <property type="match status" value="1"/>
</dbReference>
<evidence type="ECO:0000256" key="6">
    <source>
        <dbReference type="SAM" id="MobiDB-lite"/>
    </source>
</evidence>
<dbReference type="Pfam" id="PF08281">
    <property type="entry name" value="Sigma70_r4_2"/>
    <property type="match status" value="1"/>
</dbReference>
<evidence type="ECO:0000259" key="8">
    <source>
        <dbReference type="Pfam" id="PF08281"/>
    </source>
</evidence>
<keyword evidence="4" id="KW-0238">DNA-binding</keyword>
<accession>A0AAW5KG70</accession>
<evidence type="ECO:0000313" key="9">
    <source>
        <dbReference type="EMBL" id="MCQ4949979.1"/>
    </source>
</evidence>
<comment type="similarity">
    <text evidence="1">Belongs to the sigma-70 factor family. ECF subfamily.</text>
</comment>
<feature type="region of interest" description="Disordered" evidence="6">
    <location>
        <begin position="97"/>
        <end position="124"/>
    </location>
</feature>
<protein>
    <submittedName>
        <fullName evidence="9">Sigma-70 family RNA polymerase sigma factor</fullName>
    </submittedName>
</protein>
<keyword evidence="2" id="KW-0805">Transcription regulation</keyword>
<dbReference type="EMBL" id="JANGAB010000005">
    <property type="protein sequence ID" value="MCQ4949979.1"/>
    <property type="molecule type" value="Genomic_DNA"/>
</dbReference>
<keyword evidence="5" id="KW-0804">Transcription</keyword>
<dbReference type="InterPro" id="IPR013249">
    <property type="entry name" value="RNA_pol_sigma70_r4_t2"/>
</dbReference>
<dbReference type="InterPro" id="IPR013325">
    <property type="entry name" value="RNA_pol_sigma_r2"/>
</dbReference>
<feature type="domain" description="RNA polymerase sigma factor 70 region 4 type 2" evidence="8">
    <location>
        <begin position="128"/>
        <end position="179"/>
    </location>
</feature>
<proteinExistence type="inferred from homology"/>
<evidence type="ECO:0000259" key="7">
    <source>
        <dbReference type="Pfam" id="PF04542"/>
    </source>
</evidence>
<dbReference type="PANTHER" id="PTHR43133:SF52">
    <property type="entry name" value="ECF RNA POLYMERASE SIGMA FACTOR SIGL"/>
    <property type="match status" value="1"/>
</dbReference>
<evidence type="ECO:0000256" key="4">
    <source>
        <dbReference type="ARBA" id="ARBA00023125"/>
    </source>
</evidence>
<sequence length="407" mass="44377">MKTYSHAELGELARRAAAGDRTAFDRLYAATARFQYYRILQMVGSAQVAEDLLQQTYLHLWQKIAEIDPPELVAAYLSGISRNLCLQHLQRQRRQQAPLSLSGGEAANAADLGPTPQQWADKKSDVERMQAALTALTEEEREAVLLRYVQRLKVRDVAAVMGRSESTVKRLLRRAMGKLRGAMGLGGLLAGPAVARIARQSWRQAGGQGRKERASRRPPLRLLAGLAATLSALAVGTAATAPVQIYWVEWPDSVPQAQPVQVSAQVSCPAGLREVYLEGEGLRLPLSHRDGRYAAAVPRSGRYTLVARGKNGSAASREVAVTYIDDQPPVLQGSAWEEGLTVFTFADPSGVAEMYCTGEDGRRIDPVQQDLADGWFAFALPPGSYTTWVRDALGNQGRGSTRVSARQ</sequence>
<evidence type="ECO:0000256" key="1">
    <source>
        <dbReference type="ARBA" id="ARBA00010641"/>
    </source>
</evidence>
<gene>
    <name evidence="9" type="ORF">NE646_09940</name>
</gene>
<dbReference type="NCBIfam" id="TIGR02937">
    <property type="entry name" value="sigma70-ECF"/>
    <property type="match status" value="1"/>
</dbReference>
<dbReference type="InterPro" id="IPR013324">
    <property type="entry name" value="RNA_pol_sigma_r3/r4-like"/>
</dbReference>
<dbReference type="Proteomes" id="UP001205063">
    <property type="component" value="Unassembled WGS sequence"/>
</dbReference>
<dbReference type="Pfam" id="PF04542">
    <property type="entry name" value="Sigma70_r2"/>
    <property type="match status" value="1"/>
</dbReference>
<dbReference type="GO" id="GO:0006352">
    <property type="term" value="P:DNA-templated transcription initiation"/>
    <property type="evidence" value="ECO:0007669"/>
    <property type="project" value="InterPro"/>
</dbReference>
<keyword evidence="3" id="KW-0731">Sigma factor</keyword>
<dbReference type="AlphaFoldDB" id="A0AAW5KG70"/>
<dbReference type="InterPro" id="IPR036388">
    <property type="entry name" value="WH-like_DNA-bd_sf"/>
</dbReference>
<dbReference type="Gene3D" id="1.10.1740.10">
    <property type="match status" value="1"/>
</dbReference>
<dbReference type="InterPro" id="IPR014284">
    <property type="entry name" value="RNA_pol_sigma-70_dom"/>
</dbReference>
<evidence type="ECO:0000256" key="3">
    <source>
        <dbReference type="ARBA" id="ARBA00023082"/>
    </source>
</evidence>
<dbReference type="Gene3D" id="1.10.10.10">
    <property type="entry name" value="Winged helix-like DNA-binding domain superfamily/Winged helix DNA-binding domain"/>
    <property type="match status" value="1"/>
</dbReference>
<feature type="domain" description="RNA polymerase sigma-70 region 2" evidence="7">
    <location>
        <begin position="27"/>
        <end position="94"/>
    </location>
</feature>
<name>A0AAW5KG70_9FIRM</name>
<dbReference type="PANTHER" id="PTHR43133">
    <property type="entry name" value="RNA POLYMERASE ECF-TYPE SIGMA FACTO"/>
    <property type="match status" value="1"/>
</dbReference>
<dbReference type="InterPro" id="IPR007627">
    <property type="entry name" value="RNA_pol_sigma70_r2"/>
</dbReference>
<dbReference type="GO" id="GO:0016987">
    <property type="term" value="F:sigma factor activity"/>
    <property type="evidence" value="ECO:0007669"/>
    <property type="project" value="UniProtKB-KW"/>
</dbReference>
<dbReference type="RefSeq" id="WP_256136368.1">
    <property type="nucleotide sequence ID" value="NZ_JANGAB010000005.1"/>
</dbReference>